<keyword evidence="2" id="KW-0808">Transferase</keyword>
<keyword evidence="3" id="KW-1185">Reference proteome</keyword>
<sequence>MNPIPEAAETAAETLRDEPAALADLARRERFLQLLADSLSQQTLTKLVLSKPRNAGDLQRVTARPLALRGEACLSLLWHHQTKDITKNPAVAEGLKQVDELLGSRFFHALLFTTTDEWQLMVSKRGKMGLTRRALAAPAEAAEATGHAREKQRYLALELPFLQDLGVTDTQARLVPAMARKWKQINKFVEVLDHALDGVALHQPGRIRVVDFGAGKGYLTFATHQHLAHGRGLQAEVTGVELRPDMVDLCNAAARRREMHGLQFLCGDVRSHVPEQLDVMIALHACDTATDFALHTGIRAGAALILSSPCCHKQIRPQMTLPPLLRPMLQHGIHLGQQAEMVTDSLRALLLEAEGYDAQVFEFVALEHTSKNKMILAARRQDSGPAEDARRAAARQQVAELKAFYGVREHCLETMLATTAEAAPEPFTAG</sequence>
<protein>
    <submittedName>
        <fullName evidence="2">SAM-dependent methyltransferase</fullName>
    </submittedName>
</protein>
<accession>A0ABP3V1Z3</accession>
<dbReference type="Gene3D" id="3.40.50.150">
    <property type="entry name" value="Vaccinia Virus protein VP39"/>
    <property type="match status" value="1"/>
</dbReference>
<dbReference type="SUPFAM" id="SSF53335">
    <property type="entry name" value="S-adenosyl-L-methionine-dependent methyltransferases"/>
    <property type="match status" value="1"/>
</dbReference>
<dbReference type="PANTHER" id="PTHR13369:SF3">
    <property type="entry name" value="METHYLTRANSFERASE DOMAIN-CONTAINING PROTEIN"/>
    <property type="match status" value="1"/>
</dbReference>
<feature type="domain" description="Methyltransferase" evidence="1">
    <location>
        <begin position="180"/>
        <end position="317"/>
    </location>
</feature>
<dbReference type="EMBL" id="BAAAEW010000004">
    <property type="protein sequence ID" value="GAA0744151.1"/>
    <property type="molecule type" value="Genomic_DNA"/>
</dbReference>
<dbReference type="Proteomes" id="UP001500279">
    <property type="component" value="Unassembled WGS sequence"/>
</dbReference>
<proteinExistence type="predicted"/>
<organism evidence="2 3">
    <name type="scientific">Ideonella azotifigens</name>
    <dbReference type="NCBI Taxonomy" id="513160"/>
    <lineage>
        <taxon>Bacteria</taxon>
        <taxon>Pseudomonadati</taxon>
        <taxon>Pseudomonadota</taxon>
        <taxon>Betaproteobacteria</taxon>
        <taxon>Burkholderiales</taxon>
        <taxon>Sphaerotilaceae</taxon>
        <taxon>Ideonella</taxon>
    </lineage>
</organism>
<comment type="caution">
    <text evidence="2">The sequence shown here is derived from an EMBL/GenBank/DDBJ whole genome shotgun (WGS) entry which is preliminary data.</text>
</comment>
<dbReference type="CDD" id="cd02440">
    <property type="entry name" value="AdoMet_MTases"/>
    <property type="match status" value="1"/>
</dbReference>
<name>A0ABP3V1Z3_9BURK</name>
<dbReference type="Pfam" id="PF13679">
    <property type="entry name" value="Methyltransf_32"/>
    <property type="match status" value="1"/>
</dbReference>
<evidence type="ECO:0000259" key="1">
    <source>
        <dbReference type="Pfam" id="PF13679"/>
    </source>
</evidence>
<dbReference type="GO" id="GO:0008168">
    <property type="term" value="F:methyltransferase activity"/>
    <property type="evidence" value="ECO:0007669"/>
    <property type="project" value="UniProtKB-KW"/>
</dbReference>
<evidence type="ECO:0000313" key="3">
    <source>
        <dbReference type="Proteomes" id="UP001500279"/>
    </source>
</evidence>
<dbReference type="InterPro" id="IPR025714">
    <property type="entry name" value="Methyltranfer_dom"/>
</dbReference>
<dbReference type="GO" id="GO:0032259">
    <property type="term" value="P:methylation"/>
    <property type="evidence" value="ECO:0007669"/>
    <property type="project" value="UniProtKB-KW"/>
</dbReference>
<dbReference type="PANTHER" id="PTHR13369">
    <property type="match status" value="1"/>
</dbReference>
<evidence type="ECO:0000313" key="2">
    <source>
        <dbReference type="EMBL" id="GAA0744151.1"/>
    </source>
</evidence>
<keyword evidence="2" id="KW-0489">Methyltransferase</keyword>
<dbReference type="InterPro" id="IPR029063">
    <property type="entry name" value="SAM-dependent_MTases_sf"/>
</dbReference>
<dbReference type="RefSeq" id="WP_141285251.1">
    <property type="nucleotide sequence ID" value="NZ_BAAAEW010000004.1"/>
</dbReference>
<gene>
    <name evidence="2" type="ORF">GCM10009107_09380</name>
</gene>
<reference evidence="3" key="1">
    <citation type="journal article" date="2019" name="Int. J. Syst. Evol. Microbiol.">
        <title>The Global Catalogue of Microorganisms (GCM) 10K type strain sequencing project: providing services to taxonomists for standard genome sequencing and annotation.</title>
        <authorList>
            <consortium name="The Broad Institute Genomics Platform"/>
            <consortium name="The Broad Institute Genome Sequencing Center for Infectious Disease"/>
            <person name="Wu L."/>
            <person name="Ma J."/>
        </authorList>
    </citation>
    <scope>NUCLEOTIDE SEQUENCE [LARGE SCALE GENOMIC DNA]</scope>
    <source>
        <strain evidence="3">JCM 15503</strain>
    </source>
</reference>